<dbReference type="AlphaFoldDB" id="A0A2G6K7N6"/>
<dbReference type="SUPFAM" id="SSF75304">
    <property type="entry name" value="Amidase signature (AS) enzymes"/>
    <property type="match status" value="1"/>
</dbReference>
<dbReference type="InterPro" id="IPR023631">
    <property type="entry name" value="Amidase_dom"/>
</dbReference>
<proteinExistence type="predicted"/>
<dbReference type="PANTHER" id="PTHR11895:SF67">
    <property type="entry name" value="AMIDASE DOMAIN-CONTAINING PROTEIN"/>
    <property type="match status" value="1"/>
</dbReference>
<dbReference type="InterPro" id="IPR000120">
    <property type="entry name" value="Amidase"/>
</dbReference>
<organism evidence="2 3">
    <name type="scientific">candidate division KSB3 bacterium</name>
    <dbReference type="NCBI Taxonomy" id="2044937"/>
    <lineage>
        <taxon>Bacteria</taxon>
        <taxon>candidate division KSB3</taxon>
    </lineage>
</organism>
<dbReference type="Gene3D" id="3.90.1300.10">
    <property type="entry name" value="Amidase signature (AS) domain"/>
    <property type="match status" value="1"/>
</dbReference>
<accession>A0A2G6K7N6</accession>
<dbReference type="GO" id="GO:0003824">
    <property type="term" value="F:catalytic activity"/>
    <property type="evidence" value="ECO:0007669"/>
    <property type="project" value="InterPro"/>
</dbReference>
<dbReference type="InterPro" id="IPR036928">
    <property type="entry name" value="AS_sf"/>
</dbReference>
<sequence length="430" mass="46674">MYIIDAPLATIAKALRSGELELHDFINELCDRIDANEPQIQALVTETNRRERLMNDAEALASRYPDPQSRPPLYGVPIGVKDIFRVDGFPTHAGSALPPELFEGREAACVTLLKQAGALIAGKTVTTEFAYFEPGPTHNPYNLEHTPGGSSSGSAAGVACGFFPLAFGTQTIGSVIRPAAFCGVVGFKPSFDRIPTEGLIYFSRSADHVGIFTQDVAGTELAASLLIDDWQAVSVSGKPVLGVPEGEYLAQTTKDGLEAFEKELLALNNAGYEVKRIPIFDKIDELNERHRRMTAAEAAQEHAEWFAAYHELYRPRTAEVVLKGQQISSQELESARKARFELRDDIAKQQEAAGIDLWISPAATGEAPKGLHATGDPDMNLPWTNAGLPAITVPAGLSKNNLPLGLQCIAGFRQDERLIAWAKHIVDAFL</sequence>
<reference evidence="2 3" key="1">
    <citation type="submission" date="2017-10" db="EMBL/GenBank/DDBJ databases">
        <title>Novel microbial diversity and functional potential in the marine mammal oral microbiome.</title>
        <authorList>
            <person name="Dudek N.K."/>
            <person name="Sun C.L."/>
            <person name="Burstein D."/>
            <person name="Kantor R.S."/>
            <person name="Aliaga Goltsman D.S."/>
            <person name="Bik E.M."/>
            <person name="Thomas B.C."/>
            <person name="Banfield J.F."/>
            <person name="Relman D.A."/>
        </authorList>
    </citation>
    <scope>NUCLEOTIDE SEQUENCE [LARGE SCALE GENOMIC DNA]</scope>
    <source>
        <strain evidence="2">DOLJORAL78_47_16</strain>
    </source>
</reference>
<feature type="domain" description="Amidase" evidence="1">
    <location>
        <begin position="25"/>
        <end position="418"/>
    </location>
</feature>
<dbReference type="Proteomes" id="UP000230821">
    <property type="component" value="Unassembled WGS sequence"/>
</dbReference>
<dbReference type="PANTHER" id="PTHR11895">
    <property type="entry name" value="TRANSAMIDASE"/>
    <property type="match status" value="1"/>
</dbReference>
<comment type="caution">
    <text evidence="2">The sequence shown here is derived from an EMBL/GenBank/DDBJ whole genome shotgun (WGS) entry which is preliminary data.</text>
</comment>
<name>A0A2G6K7N6_9BACT</name>
<gene>
    <name evidence="2" type="ORF">CSA56_17690</name>
</gene>
<dbReference type="EMBL" id="PDSK01000134">
    <property type="protein sequence ID" value="PIE31645.1"/>
    <property type="molecule type" value="Genomic_DNA"/>
</dbReference>
<evidence type="ECO:0000313" key="3">
    <source>
        <dbReference type="Proteomes" id="UP000230821"/>
    </source>
</evidence>
<protein>
    <submittedName>
        <fullName evidence="2">Amidase</fullName>
    </submittedName>
</protein>
<evidence type="ECO:0000313" key="2">
    <source>
        <dbReference type="EMBL" id="PIE31645.1"/>
    </source>
</evidence>
<evidence type="ECO:0000259" key="1">
    <source>
        <dbReference type="Pfam" id="PF01425"/>
    </source>
</evidence>
<dbReference type="Pfam" id="PF01425">
    <property type="entry name" value="Amidase"/>
    <property type="match status" value="1"/>
</dbReference>